<keyword evidence="2" id="KW-1185">Reference proteome</keyword>
<proteinExistence type="predicted"/>
<dbReference type="EMBL" id="CM042042">
    <property type="protein sequence ID" value="KAI3705898.1"/>
    <property type="molecule type" value="Genomic_DNA"/>
</dbReference>
<reference evidence="1 2" key="2">
    <citation type="journal article" date="2022" name="Mol. Ecol. Resour.">
        <title>The genomes of chicory, endive, great burdock and yacon provide insights into Asteraceae paleo-polyploidization history and plant inulin production.</title>
        <authorList>
            <person name="Fan W."/>
            <person name="Wang S."/>
            <person name="Wang H."/>
            <person name="Wang A."/>
            <person name="Jiang F."/>
            <person name="Liu H."/>
            <person name="Zhao H."/>
            <person name="Xu D."/>
            <person name="Zhang Y."/>
        </authorList>
    </citation>
    <scope>NUCLEOTIDE SEQUENCE [LARGE SCALE GENOMIC DNA]</scope>
    <source>
        <strain evidence="2">cv. Yunnan</strain>
        <tissue evidence="1">Leaves</tissue>
    </source>
</reference>
<evidence type="ECO:0000313" key="1">
    <source>
        <dbReference type="EMBL" id="KAI3705898.1"/>
    </source>
</evidence>
<name>A0ACB9A7Q8_9ASTR</name>
<comment type="caution">
    <text evidence="1">The sequence shown here is derived from an EMBL/GenBank/DDBJ whole genome shotgun (WGS) entry which is preliminary data.</text>
</comment>
<protein>
    <submittedName>
        <fullName evidence="1">Uncharacterized protein</fullName>
    </submittedName>
</protein>
<evidence type="ECO:0000313" key="2">
    <source>
        <dbReference type="Proteomes" id="UP001056120"/>
    </source>
</evidence>
<organism evidence="1 2">
    <name type="scientific">Smallanthus sonchifolius</name>
    <dbReference type="NCBI Taxonomy" id="185202"/>
    <lineage>
        <taxon>Eukaryota</taxon>
        <taxon>Viridiplantae</taxon>
        <taxon>Streptophyta</taxon>
        <taxon>Embryophyta</taxon>
        <taxon>Tracheophyta</taxon>
        <taxon>Spermatophyta</taxon>
        <taxon>Magnoliopsida</taxon>
        <taxon>eudicotyledons</taxon>
        <taxon>Gunneridae</taxon>
        <taxon>Pentapetalae</taxon>
        <taxon>asterids</taxon>
        <taxon>campanulids</taxon>
        <taxon>Asterales</taxon>
        <taxon>Asteraceae</taxon>
        <taxon>Asteroideae</taxon>
        <taxon>Heliantheae alliance</taxon>
        <taxon>Millerieae</taxon>
        <taxon>Smallanthus</taxon>
    </lineage>
</organism>
<sequence length="1199" mass="131773">MVKAIRLYEHGGPEMMKLDDVELGEPKSGEIKMKNIAIGINYLDVYMRKGLLIGYSPPLPYTPGMEAAGVVIAVGPEVSSCKVGDIVAYAGFPVCAYAEEQILPADRVVQVPPSVDPVVAAAAIFKGLTAQVLVRQCFKVGPGHTILYHAAAGGVGSLACQWANALGATVIGTVSTKEKAIQAKEDGCHHVIIYKEENFVDRVMEITSGKGVDVAYDSIGKDTFEGSLACVKTCGYMVSFGMASGEAELTYRDLTYKSVFFTIPQFLLYTEARSDLLAASEEVFSNIEKGVLRVRVNQYPLSQAVQAHSDLENRKTTGSIVIEFSEASLDKQSQSVLSSWVGNNPCHNNWIGIGCSNRTETAESVVTSIKIQNVNLTGTLDDLDTWSLRNLETFDLSFNLLYGSIPSSIGNMSNLKHLALATNSLTGHIPYSIGNLTNLDSLYLSTNNLNGHIPNSLGNLKKLVRLELQENGLDGPIFPEIGTLSLIQNIDLSDNKLTGVIPSSIGNLTYLSFLYLFYNQLSGSIPPELGGARDLIDLQIGDNNITGTIPITLRNFSRIGTMYFNNNFIYGSIPNYFTNYTQLTWLVLSDNNLVGSIPRYMNLTKLEVFDITNNMLSGPLPNSICVSGLLRHFTVSDNLFSDHLPKGLKNCSSLVRVRLDNNQLTGNISEDFGIYPELVYMDLSYNKFYGEVSSNWGLCSSLTKLHISNNNLSGKISTELVGATRLVDLSLSSNHLVGEIPTSFERFSSLTKLYLDNNKITGTIPSALGNLNNLEELNLAQNSFTGTINDNLGECFKLRILNLSTNKFEGAIPIRISELETLESLDLSHNNLSGSIPPQLGGLKVVQSLNLSHNNLTGFIPSSFAKMLSLTTIDVSFNQLEGPLPNMKAFEDAPKEAIGHNKGLCGNNTGLDCPIQPSNQGNKNKLPILILIILPTLGFMLLVLFTVAIFFYLYKRNVTVRPQETRENPFTIWSYDGKMVYERIIETLEDFDSNHIVGVGGHGTVYKAELSSEFFAVKKIHAPEDGEMQNLKSFENEIRALTEIRHQNIVKLYGFCSHSRHSFLVSDFGTARLLKPDSSNWTSFAGTFGYIAPELAHTMEVNEKCDVYSFGVLTLEIIMGKHPGDLLISIHDMKDISLAEIPYQRLPPPVVQIAEQVELLVEVAFSCVHKSPHSRPSMRDVTLDLTVEKRAVNRNRIST</sequence>
<gene>
    <name evidence="1" type="ORF">L1987_76147</name>
</gene>
<accession>A0ACB9A7Q8</accession>
<reference evidence="2" key="1">
    <citation type="journal article" date="2022" name="Mol. Ecol. Resour.">
        <title>The genomes of chicory, endive, great burdock and yacon provide insights into Asteraceae palaeo-polyploidization history and plant inulin production.</title>
        <authorList>
            <person name="Fan W."/>
            <person name="Wang S."/>
            <person name="Wang H."/>
            <person name="Wang A."/>
            <person name="Jiang F."/>
            <person name="Liu H."/>
            <person name="Zhao H."/>
            <person name="Xu D."/>
            <person name="Zhang Y."/>
        </authorList>
    </citation>
    <scope>NUCLEOTIDE SEQUENCE [LARGE SCALE GENOMIC DNA]</scope>
    <source>
        <strain evidence="2">cv. Yunnan</strain>
    </source>
</reference>
<dbReference type="Proteomes" id="UP001056120">
    <property type="component" value="Linkage Group LG25"/>
</dbReference>